<feature type="domain" description="Reverse transcriptase" evidence="12">
    <location>
        <begin position="615"/>
        <end position="794"/>
    </location>
</feature>
<dbReference type="GO" id="GO:0008233">
    <property type="term" value="F:peptidase activity"/>
    <property type="evidence" value="ECO:0007669"/>
    <property type="project" value="UniProtKB-KW"/>
</dbReference>
<evidence type="ECO:0000256" key="4">
    <source>
        <dbReference type="ARBA" id="ARBA00022695"/>
    </source>
</evidence>
<evidence type="ECO:0000259" key="12">
    <source>
        <dbReference type="PROSITE" id="PS50878"/>
    </source>
</evidence>
<dbReference type="InterPro" id="IPR021109">
    <property type="entry name" value="Peptidase_aspartic_dom_sf"/>
</dbReference>
<dbReference type="GO" id="GO:0003964">
    <property type="term" value="F:RNA-directed DNA polymerase activity"/>
    <property type="evidence" value="ECO:0007669"/>
    <property type="project" value="UniProtKB-KW"/>
</dbReference>
<dbReference type="InterPro" id="IPR005162">
    <property type="entry name" value="Retrotrans_gag_dom"/>
</dbReference>
<protein>
    <recommendedName>
        <fullName evidence="1">RNA-directed DNA polymerase</fullName>
        <ecNumber evidence="1">2.7.7.49</ecNumber>
    </recommendedName>
</protein>
<keyword evidence="9" id="KW-0862">Zinc</keyword>
<evidence type="ECO:0000313" key="14">
    <source>
        <dbReference type="Proteomes" id="UP001153555"/>
    </source>
</evidence>
<organism evidence="13 14">
    <name type="scientific">Striga hermonthica</name>
    <name type="common">Purple witchweed</name>
    <name type="synonym">Buchnera hermonthica</name>
    <dbReference type="NCBI Taxonomy" id="68872"/>
    <lineage>
        <taxon>Eukaryota</taxon>
        <taxon>Viridiplantae</taxon>
        <taxon>Streptophyta</taxon>
        <taxon>Embryophyta</taxon>
        <taxon>Tracheophyta</taxon>
        <taxon>Spermatophyta</taxon>
        <taxon>Magnoliopsida</taxon>
        <taxon>eudicotyledons</taxon>
        <taxon>Gunneridae</taxon>
        <taxon>Pentapetalae</taxon>
        <taxon>asterids</taxon>
        <taxon>lamiids</taxon>
        <taxon>Lamiales</taxon>
        <taxon>Orobanchaceae</taxon>
        <taxon>Buchnereae</taxon>
        <taxon>Striga</taxon>
    </lineage>
</organism>
<feature type="non-terminal residue" evidence="13">
    <location>
        <position position="1"/>
    </location>
</feature>
<dbReference type="InterPro" id="IPR043128">
    <property type="entry name" value="Rev_trsase/Diguanyl_cyclase"/>
</dbReference>
<dbReference type="OrthoDB" id="542221at2759"/>
<dbReference type="Proteomes" id="UP001153555">
    <property type="component" value="Unassembled WGS sequence"/>
</dbReference>
<comment type="caution">
    <text evidence="13">The sequence shown here is derived from an EMBL/GenBank/DDBJ whole genome shotgun (WGS) entry which is preliminary data.</text>
</comment>
<evidence type="ECO:0000256" key="10">
    <source>
        <dbReference type="SAM" id="MobiDB-lite"/>
    </source>
</evidence>
<dbReference type="CDD" id="cd00303">
    <property type="entry name" value="retropepsin_like"/>
    <property type="match status" value="1"/>
</dbReference>
<dbReference type="Gene3D" id="3.30.70.270">
    <property type="match status" value="2"/>
</dbReference>
<evidence type="ECO:0000256" key="6">
    <source>
        <dbReference type="ARBA" id="ARBA00022759"/>
    </source>
</evidence>
<evidence type="ECO:0000256" key="9">
    <source>
        <dbReference type="PROSITE-ProRule" id="PRU00047"/>
    </source>
</evidence>
<feature type="region of interest" description="Disordered" evidence="10">
    <location>
        <begin position="335"/>
        <end position="373"/>
    </location>
</feature>
<feature type="compositionally biased region" description="Low complexity" evidence="10">
    <location>
        <begin position="339"/>
        <end position="353"/>
    </location>
</feature>
<dbReference type="InterPro" id="IPR053134">
    <property type="entry name" value="RNA-dir_DNA_polymerase"/>
</dbReference>
<evidence type="ECO:0000259" key="11">
    <source>
        <dbReference type="PROSITE" id="PS50158"/>
    </source>
</evidence>
<dbReference type="InterPro" id="IPR001878">
    <property type="entry name" value="Znf_CCHC"/>
</dbReference>
<dbReference type="Gene3D" id="2.40.70.10">
    <property type="entry name" value="Acid Proteases"/>
    <property type="match status" value="1"/>
</dbReference>
<reference evidence="13" key="1">
    <citation type="submission" date="2019-12" db="EMBL/GenBank/DDBJ databases">
        <authorList>
            <person name="Scholes J."/>
        </authorList>
    </citation>
    <scope>NUCLEOTIDE SEQUENCE</scope>
</reference>
<keyword evidence="2" id="KW-0645">Protease</keyword>
<dbReference type="EC" id="2.7.7.49" evidence="1"/>
<keyword evidence="14" id="KW-1185">Reference proteome</keyword>
<feature type="compositionally biased region" description="Pro residues" evidence="10">
    <location>
        <begin position="354"/>
        <end position="367"/>
    </location>
</feature>
<dbReference type="GO" id="GO:0006508">
    <property type="term" value="P:proteolysis"/>
    <property type="evidence" value="ECO:0007669"/>
    <property type="project" value="UniProtKB-KW"/>
</dbReference>
<evidence type="ECO:0000313" key="13">
    <source>
        <dbReference type="EMBL" id="CAA0833372.1"/>
    </source>
</evidence>
<keyword evidence="6" id="KW-0255">Endonuclease</keyword>
<dbReference type="PANTHER" id="PTHR24559:SF444">
    <property type="entry name" value="REVERSE TRANSCRIPTASE DOMAIN-CONTAINING PROTEIN"/>
    <property type="match status" value="1"/>
</dbReference>
<dbReference type="SMART" id="SM00343">
    <property type="entry name" value="ZnF_C2HC"/>
    <property type="match status" value="1"/>
</dbReference>
<dbReference type="Pfam" id="PF00078">
    <property type="entry name" value="RVT_1"/>
    <property type="match status" value="1"/>
</dbReference>
<dbReference type="Pfam" id="PF03732">
    <property type="entry name" value="Retrotrans_gag"/>
    <property type="match status" value="1"/>
</dbReference>
<keyword evidence="7" id="KW-0378">Hydrolase</keyword>
<evidence type="ECO:0000256" key="8">
    <source>
        <dbReference type="ARBA" id="ARBA00022918"/>
    </source>
</evidence>
<dbReference type="InterPro" id="IPR036875">
    <property type="entry name" value="Znf_CCHC_sf"/>
</dbReference>
<gene>
    <name evidence="13" type="ORF">SHERM_28635</name>
</gene>
<dbReference type="GO" id="GO:0004519">
    <property type="term" value="F:endonuclease activity"/>
    <property type="evidence" value="ECO:0007669"/>
    <property type="project" value="UniProtKB-KW"/>
</dbReference>
<dbReference type="AlphaFoldDB" id="A0A9N7RME9"/>
<proteinExistence type="predicted"/>
<evidence type="ECO:0000256" key="3">
    <source>
        <dbReference type="ARBA" id="ARBA00022679"/>
    </source>
</evidence>
<evidence type="ECO:0000256" key="7">
    <source>
        <dbReference type="ARBA" id="ARBA00022801"/>
    </source>
</evidence>
<evidence type="ECO:0000256" key="1">
    <source>
        <dbReference type="ARBA" id="ARBA00012493"/>
    </source>
</evidence>
<dbReference type="CDD" id="cd01647">
    <property type="entry name" value="RT_LTR"/>
    <property type="match status" value="1"/>
</dbReference>
<keyword evidence="3" id="KW-0808">Transferase</keyword>
<keyword evidence="9" id="KW-0479">Metal-binding</keyword>
<name>A0A9N7RME9_STRHE</name>
<keyword evidence="8" id="KW-0695">RNA-directed DNA polymerase</keyword>
<feature type="region of interest" description="Disordered" evidence="10">
    <location>
        <begin position="263"/>
        <end position="309"/>
    </location>
</feature>
<dbReference type="SUPFAM" id="SSF56672">
    <property type="entry name" value="DNA/RNA polymerases"/>
    <property type="match status" value="1"/>
</dbReference>
<accession>A0A9N7RME9</accession>
<dbReference type="GO" id="GO:0003676">
    <property type="term" value="F:nucleic acid binding"/>
    <property type="evidence" value="ECO:0007669"/>
    <property type="project" value="InterPro"/>
</dbReference>
<evidence type="ECO:0000256" key="2">
    <source>
        <dbReference type="ARBA" id="ARBA00022670"/>
    </source>
</evidence>
<dbReference type="PROSITE" id="PS50158">
    <property type="entry name" value="ZF_CCHC"/>
    <property type="match status" value="1"/>
</dbReference>
<dbReference type="SUPFAM" id="SSF50630">
    <property type="entry name" value="Acid proteases"/>
    <property type="match status" value="1"/>
</dbReference>
<dbReference type="PANTHER" id="PTHR24559">
    <property type="entry name" value="TRANSPOSON TY3-I GAG-POL POLYPROTEIN"/>
    <property type="match status" value="1"/>
</dbReference>
<keyword evidence="9" id="KW-0863">Zinc-finger</keyword>
<sequence>KSFITICSPPLTKLRSPTINSSVHLRAAPPSPTYTPASSCSRAVPVFRVSSPVDSIPATFSAPSAPGSSGHGPHSAFAGTENPTAVLEWMKELDKIFVVLPLPDHQRVSLAAYQMKEDASVWWIDHWARRPEAELHALTWEQMKVMVCNKFLPQSFWDRMEHEFYHLQQGSSTVDEYIRTFTRMCLFAGDAVNTDAKKACKFLKGLNQRIRELVGSHGLMSFADTVSRVQEVESCLIPIAPVPSCYHVSQSSQAVVQHAQPISSVLPGSSSGKRKSDIQNKKKGKKGNFDRRDNRSSTGQTCPKCGQSHSGECLANQRNCFNCNRPGHYANVCREPKRQQQQQPPYPQQQQKLPQPPPHQQQQPPPFQQRTGGQARVYTITHDEAIRNAGTMSGMLSISHVPVFALCDTGATHSFISSCCLESLSISTVYACDPLEVSLASGKIIISDSVVRNLPICIGGRVLEADVYVIDMRDFDVILGMDWLTRYRADIRCQEREVTLYPVSDQPVVFFGVSSRTVPRVISSMQARKSLSKVSCQGYLVSMVSDVVNERVPESVSIVCEYLDVFPDDLPGGPPDGQVKFTIDLIPGAGPVSKAPYRMAPKELQELKAQIQELLKHGFIRPSVSLWGVPVLFVKKKDRSMRMCIDYRELNALTVKNKYPLSRIEDLFDQLRGASFFSKIDLRSGYHQLKIRESDISKTAFRTRYGHYEFVVMPFGLNNATAVFMDLMNRVFHPFLDQFVIVFIDDILFYSRDIDQHKEHLRIVLETLRREKLYAKFSKCEFWLNRVAFLGHIVTARGIEVDPSKIEAVRKWDTPRSVADVRSFLGLAGYYRRFIEGFSKVAQPLTNLTKKAVRQLKPHEKNYPTHDLKLAVVVHALKIWRHYLYGGKCEIFTDHKSL</sequence>
<dbReference type="PROSITE" id="PS50878">
    <property type="entry name" value="RT_POL"/>
    <property type="match status" value="1"/>
</dbReference>
<feature type="non-terminal residue" evidence="13">
    <location>
        <position position="898"/>
    </location>
</feature>
<evidence type="ECO:0000256" key="5">
    <source>
        <dbReference type="ARBA" id="ARBA00022722"/>
    </source>
</evidence>
<keyword evidence="4" id="KW-0548">Nucleotidyltransferase</keyword>
<dbReference type="GO" id="GO:0008270">
    <property type="term" value="F:zinc ion binding"/>
    <property type="evidence" value="ECO:0007669"/>
    <property type="project" value="UniProtKB-KW"/>
</dbReference>
<dbReference type="InterPro" id="IPR000477">
    <property type="entry name" value="RT_dom"/>
</dbReference>
<feature type="domain" description="CCHC-type" evidence="11">
    <location>
        <begin position="320"/>
        <end position="335"/>
    </location>
</feature>
<dbReference type="SUPFAM" id="SSF57756">
    <property type="entry name" value="Retrovirus zinc finger-like domains"/>
    <property type="match status" value="1"/>
</dbReference>
<dbReference type="Pfam" id="PF17917">
    <property type="entry name" value="RT_RNaseH"/>
    <property type="match status" value="1"/>
</dbReference>
<dbReference type="InterPro" id="IPR041373">
    <property type="entry name" value="RT_RNaseH"/>
</dbReference>
<dbReference type="Gene3D" id="4.10.60.10">
    <property type="entry name" value="Zinc finger, CCHC-type"/>
    <property type="match status" value="1"/>
</dbReference>
<dbReference type="InterPro" id="IPR043502">
    <property type="entry name" value="DNA/RNA_pol_sf"/>
</dbReference>
<dbReference type="Pfam" id="PF08284">
    <property type="entry name" value="RVP_2"/>
    <property type="match status" value="1"/>
</dbReference>
<dbReference type="Gene3D" id="3.10.10.10">
    <property type="entry name" value="HIV Type 1 Reverse Transcriptase, subunit A, domain 1"/>
    <property type="match status" value="1"/>
</dbReference>
<keyword evidence="5" id="KW-0540">Nuclease</keyword>
<dbReference type="EMBL" id="CACSLK010027839">
    <property type="protein sequence ID" value="CAA0833372.1"/>
    <property type="molecule type" value="Genomic_DNA"/>
</dbReference>
<dbReference type="FunFam" id="3.10.10.10:FF:000007">
    <property type="entry name" value="Retrovirus-related Pol polyprotein from transposon 17.6-like Protein"/>
    <property type="match status" value="1"/>
</dbReference>